<proteinExistence type="predicted"/>
<sequence>MASASSPLRQQELEGAKTLAAIVNGPSASAAPKKGLQLLSRRKPRAALPWGWVEAGECIQRQRVLFT</sequence>
<dbReference type="HOGENOM" id="CLU_2816866_0_0_1"/>
<protein>
    <submittedName>
        <fullName evidence="1">Uncharacterized protein</fullName>
    </submittedName>
</protein>
<keyword evidence="2" id="KW-1185">Reference proteome</keyword>
<accession>A0A0E0JZF2</accession>
<evidence type="ECO:0000313" key="1">
    <source>
        <dbReference type="EnsemblPlants" id="OPUNC02G13720.1"/>
    </source>
</evidence>
<name>A0A0E0JZF2_ORYPU</name>
<dbReference type="AlphaFoldDB" id="A0A0E0JZF2"/>
<dbReference type="Proteomes" id="UP000026962">
    <property type="component" value="Chromosome 2"/>
</dbReference>
<evidence type="ECO:0000313" key="2">
    <source>
        <dbReference type="Proteomes" id="UP000026962"/>
    </source>
</evidence>
<dbReference type="EnsemblPlants" id="OPUNC02G13720.1">
    <property type="protein sequence ID" value="OPUNC02G13720.1"/>
    <property type="gene ID" value="OPUNC02G13720"/>
</dbReference>
<dbReference type="Gramene" id="OPUNC02G13720.1">
    <property type="protein sequence ID" value="OPUNC02G13720.1"/>
    <property type="gene ID" value="OPUNC02G13720"/>
</dbReference>
<reference evidence="1" key="2">
    <citation type="submission" date="2018-05" db="EMBL/GenBank/DDBJ databases">
        <title>OpunRS2 (Oryza punctata Reference Sequence Version 2).</title>
        <authorList>
            <person name="Zhang J."/>
            <person name="Kudrna D."/>
            <person name="Lee S."/>
            <person name="Talag J."/>
            <person name="Welchert J."/>
            <person name="Wing R.A."/>
        </authorList>
    </citation>
    <scope>NUCLEOTIDE SEQUENCE [LARGE SCALE GENOMIC DNA]</scope>
</reference>
<organism evidence="1">
    <name type="scientific">Oryza punctata</name>
    <name type="common">Red rice</name>
    <dbReference type="NCBI Taxonomy" id="4537"/>
    <lineage>
        <taxon>Eukaryota</taxon>
        <taxon>Viridiplantae</taxon>
        <taxon>Streptophyta</taxon>
        <taxon>Embryophyta</taxon>
        <taxon>Tracheophyta</taxon>
        <taxon>Spermatophyta</taxon>
        <taxon>Magnoliopsida</taxon>
        <taxon>Liliopsida</taxon>
        <taxon>Poales</taxon>
        <taxon>Poaceae</taxon>
        <taxon>BOP clade</taxon>
        <taxon>Oryzoideae</taxon>
        <taxon>Oryzeae</taxon>
        <taxon>Oryzinae</taxon>
        <taxon>Oryza</taxon>
    </lineage>
</organism>
<reference evidence="1" key="1">
    <citation type="submission" date="2015-04" db="UniProtKB">
        <authorList>
            <consortium name="EnsemblPlants"/>
        </authorList>
    </citation>
    <scope>IDENTIFICATION</scope>
</reference>